<evidence type="ECO:0000313" key="3">
    <source>
        <dbReference type="Proteomes" id="UP000182658"/>
    </source>
</evidence>
<dbReference type="STRING" id="1408157.A0A1J7JUJ4"/>
<proteinExistence type="predicted"/>
<dbReference type="InParanoid" id="A0A1J7JUJ4"/>
<dbReference type="Proteomes" id="UP000182658">
    <property type="component" value="Unassembled WGS sequence"/>
</dbReference>
<evidence type="ECO:0000313" key="2">
    <source>
        <dbReference type="EMBL" id="OIW33712.1"/>
    </source>
</evidence>
<feature type="compositionally biased region" description="Pro residues" evidence="1">
    <location>
        <begin position="230"/>
        <end position="246"/>
    </location>
</feature>
<organism evidence="2 3">
    <name type="scientific">Coniochaeta ligniaria NRRL 30616</name>
    <dbReference type="NCBI Taxonomy" id="1408157"/>
    <lineage>
        <taxon>Eukaryota</taxon>
        <taxon>Fungi</taxon>
        <taxon>Dikarya</taxon>
        <taxon>Ascomycota</taxon>
        <taxon>Pezizomycotina</taxon>
        <taxon>Sordariomycetes</taxon>
        <taxon>Sordariomycetidae</taxon>
        <taxon>Coniochaetales</taxon>
        <taxon>Coniochaetaceae</taxon>
        <taxon>Coniochaeta</taxon>
    </lineage>
</organism>
<dbReference type="EMBL" id="KV875094">
    <property type="protein sequence ID" value="OIW33712.1"/>
    <property type="molecule type" value="Genomic_DNA"/>
</dbReference>
<name>A0A1J7JUJ4_9PEZI</name>
<feature type="compositionally biased region" description="Low complexity" evidence="1">
    <location>
        <begin position="191"/>
        <end position="206"/>
    </location>
</feature>
<feature type="compositionally biased region" description="Low complexity" evidence="1">
    <location>
        <begin position="247"/>
        <end position="273"/>
    </location>
</feature>
<dbReference type="OrthoDB" id="5409998at2759"/>
<accession>A0A1J7JUJ4</accession>
<feature type="compositionally biased region" description="Polar residues" evidence="1">
    <location>
        <begin position="123"/>
        <end position="137"/>
    </location>
</feature>
<gene>
    <name evidence="2" type="ORF">CONLIGDRAFT_640810</name>
</gene>
<protein>
    <submittedName>
        <fullName evidence="2">Uncharacterized protein</fullName>
    </submittedName>
</protein>
<evidence type="ECO:0000256" key="1">
    <source>
        <dbReference type="SAM" id="MobiDB-lite"/>
    </source>
</evidence>
<keyword evidence="3" id="KW-1185">Reference proteome</keyword>
<sequence>MATSNEIISAKLDELQKAINDVVIQTSKGIKDSSKDAKGIQPAAGPSLDTKIESATIDFNSALDAIEAEIVKAKSVLLRDLNERRAKRMPPPLAAPVTAAEPKPVAPPAPMTVDIESPVADTASLSGPTAGAPQSSFPGAPRPFKQESRPPAPVPDMGFDLSVSPEVRPSPSPALSHAKAKQIRSSPKTSPKPTAAQMAAMAARPGSAPPKKEPKATPPSHTSRTAGSTPLPPAPAPSAPVAPPAPMMADPVSLAPPVAPSAAPAAPAQTQGPAPQPEMVFTDMTFSLAPAANELSHAGGQMDMQAPAQQHNAADANMLDMTQFGSPADVTGGLNMSNFDTGMMDLTAGGMNATDNNNLMADSDHHNAAVDMSNVDAEIENLLNSAGPNSSEKMDMDYDLGNIGLDNNSFDEMYFGTGSGGDEEFTQDTYDGF</sequence>
<reference evidence="2 3" key="1">
    <citation type="submission" date="2016-10" db="EMBL/GenBank/DDBJ databases">
        <title>Draft genome sequence of Coniochaeta ligniaria NRRL30616, a lignocellulolytic fungus for bioabatement of inhibitors in plant biomass hydrolysates.</title>
        <authorList>
            <consortium name="DOE Joint Genome Institute"/>
            <person name="Jimenez D.J."/>
            <person name="Hector R.E."/>
            <person name="Riley R."/>
            <person name="Sun H."/>
            <person name="Grigoriev I.V."/>
            <person name="Van Elsas J.D."/>
            <person name="Nichols N.N."/>
        </authorList>
    </citation>
    <scope>NUCLEOTIDE SEQUENCE [LARGE SCALE GENOMIC DNA]</scope>
    <source>
        <strain evidence="2 3">NRRL 30616</strain>
    </source>
</reference>
<feature type="region of interest" description="Disordered" evidence="1">
    <location>
        <begin position="83"/>
        <end position="278"/>
    </location>
</feature>
<dbReference type="AlphaFoldDB" id="A0A1J7JUJ4"/>